<sequence>MLKMVLVNIIPVGTSPYYTVDDEGVIHITLKETLHSYSDGSNPQHEFTVTVVEQTLQGLKNALSLAMDDAIDYFKKEIDAIEYRELVLSGMAAITIDNPLFSADTDTYEKTQKVSDGNGEIIISDTIKITEQTDPVYLVSAYVMDAGETRDDAIGITVLWNSNTGHSKLKEGLISKFREIKDSSSTLLEDIKSSIGVTLPKTISSGNGETE</sequence>
<dbReference type="Proteomes" id="UP000002487">
    <property type="component" value="Chromosome"/>
</dbReference>
<gene>
    <name evidence="1" type="ordered locus">MA_3802</name>
</gene>
<dbReference type="EMBL" id="AE010299">
    <property type="protein sequence ID" value="AAM07153.1"/>
    <property type="molecule type" value="Genomic_DNA"/>
</dbReference>
<organism evidence="1 2">
    <name type="scientific">Methanosarcina acetivorans (strain ATCC 35395 / DSM 2834 / JCM 12185 / C2A)</name>
    <dbReference type="NCBI Taxonomy" id="188937"/>
    <lineage>
        <taxon>Archaea</taxon>
        <taxon>Methanobacteriati</taxon>
        <taxon>Methanobacteriota</taxon>
        <taxon>Stenosarchaea group</taxon>
        <taxon>Methanomicrobia</taxon>
        <taxon>Methanosarcinales</taxon>
        <taxon>Methanosarcinaceae</taxon>
        <taxon>Methanosarcina</taxon>
    </lineage>
</organism>
<dbReference type="AlphaFoldDB" id="Q8TJI2"/>
<dbReference type="KEGG" id="mac:MA_3802"/>
<accession>Q8TJI2</accession>
<name>Q8TJI2_METAC</name>
<dbReference type="HOGENOM" id="CLU_1302613_0_0_2"/>
<proteinExistence type="predicted"/>
<dbReference type="EnsemblBacteria" id="AAM07153">
    <property type="protein sequence ID" value="AAM07153"/>
    <property type="gene ID" value="MA_3802"/>
</dbReference>
<protein>
    <submittedName>
        <fullName evidence="1">Uncharacterized protein</fullName>
    </submittedName>
</protein>
<dbReference type="InParanoid" id="Q8TJI2"/>
<dbReference type="STRING" id="188937.MA_3802"/>
<reference evidence="1 2" key="1">
    <citation type="journal article" date="2002" name="Genome Res.">
        <title>The genome of Methanosarcina acetivorans reveals extensive metabolic and physiological diversity.</title>
        <authorList>
            <person name="Galagan J.E."/>
            <person name="Nusbaum C."/>
            <person name="Roy A."/>
            <person name="Endrizzi M.G."/>
            <person name="Macdonald P."/>
            <person name="FitzHugh W."/>
            <person name="Calvo S."/>
            <person name="Engels R."/>
            <person name="Smirnov S."/>
            <person name="Atnoor D."/>
            <person name="Brown A."/>
            <person name="Allen N."/>
            <person name="Naylor J."/>
            <person name="Stange-Thomann N."/>
            <person name="DeArellano K."/>
            <person name="Johnson R."/>
            <person name="Linton L."/>
            <person name="McEwan P."/>
            <person name="McKernan K."/>
            <person name="Talamas J."/>
            <person name="Tirrell A."/>
            <person name="Ye W."/>
            <person name="Zimmer A."/>
            <person name="Barber R.D."/>
            <person name="Cann I."/>
            <person name="Graham D.E."/>
            <person name="Grahame D.A."/>
            <person name="Guss A."/>
            <person name="Hedderich R."/>
            <person name="Ingram-Smith C."/>
            <person name="Kuettner C.H."/>
            <person name="Krzycki J.A."/>
            <person name="Leigh J.A."/>
            <person name="Li W."/>
            <person name="Liu J."/>
            <person name="Mukhopadhyay B."/>
            <person name="Reeve J.N."/>
            <person name="Smith K."/>
            <person name="Springer T.A."/>
            <person name="Umayam L.A."/>
            <person name="White O."/>
            <person name="White R.H."/>
            <person name="de Macario E.C."/>
            <person name="Ferry J.G."/>
            <person name="Jarrell K.F."/>
            <person name="Jing H."/>
            <person name="Macario A.J.L."/>
            <person name="Paulsen I."/>
            <person name="Pritchett M."/>
            <person name="Sowers K.R."/>
            <person name="Swanson R.V."/>
            <person name="Zinder S.H."/>
            <person name="Lander E."/>
            <person name="Metcalf W.W."/>
            <person name="Birren B."/>
        </authorList>
    </citation>
    <scope>NUCLEOTIDE SEQUENCE [LARGE SCALE GENOMIC DNA]</scope>
    <source>
        <strain evidence="2">ATCC 35395 / DSM 2834 / JCM 12185 / C2A</strain>
    </source>
</reference>
<evidence type="ECO:0000313" key="1">
    <source>
        <dbReference type="EMBL" id="AAM07153.1"/>
    </source>
</evidence>
<keyword evidence="2" id="KW-1185">Reference proteome</keyword>
<evidence type="ECO:0000313" key="2">
    <source>
        <dbReference type="Proteomes" id="UP000002487"/>
    </source>
</evidence>